<dbReference type="InterPro" id="IPR035906">
    <property type="entry name" value="MetI-like_sf"/>
</dbReference>
<dbReference type="EMBL" id="AORC01000006">
    <property type="protein sequence ID" value="EYT50023.1"/>
    <property type="molecule type" value="Genomic_DNA"/>
</dbReference>
<sequence>MQAISENIPLLLQGIGTTIALTFLGYLFALIVGTALAVCRVSPIPPLRWTATVYVEIFRNIPLLSLLILIAFGLPDVGLTLPYFWCGVLGLTLSSAAFVCENVRSGINTVPIGHAEAARSIGLGFFGSLRHVVLPQAFRTMIQPLVNVFIGTVIGSSLCSAIAVMEITGVTQRLNILYAQAVAMFLVAGAVYLVLSLGGAYVGGVLERLASPADSRRRTPDRELDVNAGAQA</sequence>
<evidence type="ECO:0000256" key="9">
    <source>
        <dbReference type="RuleBase" id="RU363032"/>
    </source>
</evidence>
<dbReference type="Pfam" id="PF00528">
    <property type="entry name" value="BPD_transp_1"/>
    <property type="match status" value="1"/>
</dbReference>
<feature type="transmembrane region" description="Helical" evidence="9">
    <location>
        <begin position="145"/>
        <end position="165"/>
    </location>
</feature>
<keyword evidence="6" id="KW-0029">Amino-acid transport</keyword>
<keyword evidence="12" id="KW-1185">Reference proteome</keyword>
<dbReference type="NCBIfam" id="TIGR01726">
    <property type="entry name" value="HEQRo_perm_3TM"/>
    <property type="match status" value="1"/>
</dbReference>
<accession>A0A022KUI7</accession>
<dbReference type="Proteomes" id="UP000019754">
    <property type="component" value="Unassembled WGS sequence"/>
</dbReference>
<feature type="transmembrane region" description="Helical" evidence="9">
    <location>
        <begin position="177"/>
        <end position="202"/>
    </location>
</feature>
<feature type="transmembrane region" description="Helical" evidence="9">
    <location>
        <begin position="80"/>
        <end position="100"/>
    </location>
</feature>
<dbReference type="HOGENOM" id="CLU_019602_1_0_11"/>
<keyword evidence="5 9" id="KW-0812">Transmembrane</keyword>
<evidence type="ECO:0000256" key="4">
    <source>
        <dbReference type="ARBA" id="ARBA00022475"/>
    </source>
</evidence>
<evidence type="ECO:0000256" key="5">
    <source>
        <dbReference type="ARBA" id="ARBA00022692"/>
    </source>
</evidence>
<dbReference type="GO" id="GO:0022857">
    <property type="term" value="F:transmembrane transporter activity"/>
    <property type="evidence" value="ECO:0007669"/>
    <property type="project" value="InterPro"/>
</dbReference>
<evidence type="ECO:0000256" key="3">
    <source>
        <dbReference type="ARBA" id="ARBA00022448"/>
    </source>
</evidence>
<comment type="subcellular location">
    <subcellularLocation>
        <location evidence="1 9">Cell membrane</location>
        <topology evidence="1 9">Multi-pass membrane protein</topology>
    </subcellularLocation>
</comment>
<comment type="caution">
    <text evidence="11">The sequence shown here is derived from an EMBL/GenBank/DDBJ whole genome shotgun (WGS) entry which is preliminary data.</text>
</comment>
<evidence type="ECO:0000256" key="1">
    <source>
        <dbReference type="ARBA" id="ARBA00004651"/>
    </source>
</evidence>
<evidence type="ECO:0000313" key="12">
    <source>
        <dbReference type="Proteomes" id="UP000019754"/>
    </source>
</evidence>
<dbReference type="Gene3D" id="1.10.3720.10">
    <property type="entry name" value="MetI-like"/>
    <property type="match status" value="1"/>
</dbReference>
<dbReference type="RefSeq" id="WP_017823029.1">
    <property type="nucleotide sequence ID" value="NZ_AORC01000006.1"/>
</dbReference>
<dbReference type="CDD" id="cd06261">
    <property type="entry name" value="TM_PBP2"/>
    <property type="match status" value="1"/>
</dbReference>
<dbReference type="InterPro" id="IPR010065">
    <property type="entry name" value="AA_ABC_transptr_permease_3TM"/>
</dbReference>
<dbReference type="GO" id="GO:0006865">
    <property type="term" value="P:amino acid transport"/>
    <property type="evidence" value="ECO:0007669"/>
    <property type="project" value="UniProtKB-KW"/>
</dbReference>
<feature type="transmembrane region" description="Helical" evidence="9">
    <location>
        <begin position="15"/>
        <end position="39"/>
    </location>
</feature>
<evidence type="ECO:0000256" key="7">
    <source>
        <dbReference type="ARBA" id="ARBA00022989"/>
    </source>
</evidence>
<keyword evidence="8 9" id="KW-0472">Membrane</keyword>
<dbReference type="AlphaFoldDB" id="A0A022KUI7"/>
<name>A0A022KUI7_9MICO</name>
<organism evidence="11 12">
    <name type="scientific">Brachybacterium muris UCD-AY4</name>
    <dbReference type="NCBI Taxonomy" id="1249481"/>
    <lineage>
        <taxon>Bacteria</taxon>
        <taxon>Bacillati</taxon>
        <taxon>Actinomycetota</taxon>
        <taxon>Actinomycetes</taxon>
        <taxon>Micrococcales</taxon>
        <taxon>Dermabacteraceae</taxon>
        <taxon>Brachybacterium</taxon>
    </lineage>
</organism>
<dbReference type="OrthoDB" id="3181282at2"/>
<dbReference type="STRING" id="1249481.D641_0106630"/>
<dbReference type="PANTHER" id="PTHR30614">
    <property type="entry name" value="MEMBRANE COMPONENT OF AMINO ACID ABC TRANSPORTER"/>
    <property type="match status" value="1"/>
</dbReference>
<dbReference type="InterPro" id="IPR043429">
    <property type="entry name" value="ArtM/GltK/GlnP/TcyL/YhdX-like"/>
</dbReference>
<gene>
    <name evidence="11" type="ORF">D641_0106630</name>
</gene>
<evidence type="ECO:0000256" key="2">
    <source>
        <dbReference type="ARBA" id="ARBA00010072"/>
    </source>
</evidence>
<dbReference type="GO" id="GO:0043190">
    <property type="term" value="C:ATP-binding cassette (ABC) transporter complex"/>
    <property type="evidence" value="ECO:0007669"/>
    <property type="project" value="InterPro"/>
</dbReference>
<feature type="domain" description="ABC transmembrane type-1" evidence="10">
    <location>
        <begin position="15"/>
        <end position="195"/>
    </location>
</feature>
<dbReference type="PROSITE" id="PS50928">
    <property type="entry name" value="ABC_TM1"/>
    <property type="match status" value="1"/>
</dbReference>
<dbReference type="InterPro" id="IPR000515">
    <property type="entry name" value="MetI-like"/>
</dbReference>
<evidence type="ECO:0000259" key="10">
    <source>
        <dbReference type="PROSITE" id="PS50928"/>
    </source>
</evidence>
<dbReference type="SUPFAM" id="SSF161098">
    <property type="entry name" value="MetI-like"/>
    <property type="match status" value="1"/>
</dbReference>
<feature type="transmembrane region" description="Helical" evidence="9">
    <location>
        <begin position="51"/>
        <end position="74"/>
    </location>
</feature>
<evidence type="ECO:0000313" key="11">
    <source>
        <dbReference type="EMBL" id="EYT50023.1"/>
    </source>
</evidence>
<keyword evidence="4" id="KW-1003">Cell membrane</keyword>
<evidence type="ECO:0000256" key="6">
    <source>
        <dbReference type="ARBA" id="ARBA00022970"/>
    </source>
</evidence>
<evidence type="ECO:0000256" key="8">
    <source>
        <dbReference type="ARBA" id="ARBA00023136"/>
    </source>
</evidence>
<protein>
    <submittedName>
        <fullName evidence="11">Amino acid ABC transporter permease</fullName>
    </submittedName>
</protein>
<comment type="similarity">
    <text evidence="2">Belongs to the binding-protein-dependent transport system permease family. HisMQ subfamily.</text>
</comment>
<keyword evidence="7 9" id="KW-1133">Transmembrane helix</keyword>
<dbReference type="PANTHER" id="PTHR30614:SF20">
    <property type="entry name" value="GLUTAMINE TRANSPORT SYSTEM PERMEASE PROTEIN GLNP"/>
    <property type="match status" value="1"/>
</dbReference>
<proteinExistence type="inferred from homology"/>
<keyword evidence="3 9" id="KW-0813">Transport</keyword>
<reference evidence="11 12" key="1">
    <citation type="journal article" date="2013" name="Genome Announc.">
        <title>Draft genome sequence of an Actinobacterium, Brachybacterium muris strain UCD-AY4.</title>
        <authorList>
            <person name="Lo J.R."/>
            <person name="Lang J.M."/>
            <person name="Darling A.E."/>
            <person name="Eisen J.A."/>
            <person name="Coil D.A."/>
        </authorList>
    </citation>
    <scope>NUCLEOTIDE SEQUENCE [LARGE SCALE GENOMIC DNA]</scope>
    <source>
        <strain evidence="11 12">UCD-AY4</strain>
    </source>
</reference>